<keyword evidence="4 6" id="KW-0378">Hydrolase</keyword>
<comment type="caution">
    <text evidence="8">The sequence shown here is derived from an EMBL/GenBank/DDBJ whole genome shotgun (WGS) entry which is preliminary data.</text>
</comment>
<dbReference type="NCBIfam" id="TIGR00632">
    <property type="entry name" value="vsr"/>
    <property type="match status" value="1"/>
</dbReference>
<keyword evidence="1 6" id="KW-0540">Nuclease</keyword>
<evidence type="ECO:0000313" key="8">
    <source>
        <dbReference type="EMBL" id="MFC6097589.1"/>
    </source>
</evidence>
<dbReference type="InterPro" id="IPR011335">
    <property type="entry name" value="Restrct_endonuc-II-like"/>
</dbReference>
<evidence type="ECO:0000256" key="6">
    <source>
        <dbReference type="PIRNR" id="PIRNR018267"/>
    </source>
</evidence>
<dbReference type="EMBL" id="JBHSQB010000009">
    <property type="protein sequence ID" value="MFC6097589.1"/>
    <property type="molecule type" value="Genomic_DNA"/>
</dbReference>
<comment type="similarity">
    <text evidence="6">Belongs to the vsr family.</text>
</comment>
<dbReference type="InterPro" id="IPR004603">
    <property type="entry name" value="DNA_mismatch_endonuc_vsr"/>
</dbReference>
<reference evidence="9" key="1">
    <citation type="journal article" date="2019" name="Int. J. Syst. Evol. Microbiol.">
        <title>The Global Catalogue of Microorganisms (GCM) 10K type strain sequencing project: providing services to taxonomists for standard genome sequencing and annotation.</title>
        <authorList>
            <consortium name="The Broad Institute Genomics Platform"/>
            <consortium name="The Broad Institute Genome Sequencing Center for Infectious Disease"/>
            <person name="Wu L."/>
            <person name="Ma J."/>
        </authorList>
    </citation>
    <scope>NUCLEOTIDE SEQUENCE [LARGE SCALE GENOMIC DNA]</scope>
    <source>
        <strain evidence="9">CCUG 49679</strain>
    </source>
</reference>
<dbReference type="EC" id="3.1.-.-" evidence="6"/>
<evidence type="ECO:0000313" key="9">
    <source>
        <dbReference type="Proteomes" id="UP001596287"/>
    </source>
</evidence>
<gene>
    <name evidence="8" type="ORF">ACFPVY_13110</name>
</gene>
<evidence type="ECO:0000256" key="3">
    <source>
        <dbReference type="ARBA" id="ARBA00022763"/>
    </source>
</evidence>
<accession>A0ABW1PQS3</accession>
<proteinExistence type="inferred from homology"/>
<keyword evidence="9" id="KW-1185">Reference proteome</keyword>
<evidence type="ECO:0000256" key="2">
    <source>
        <dbReference type="ARBA" id="ARBA00022759"/>
    </source>
</evidence>
<evidence type="ECO:0000256" key="1">
    <source>
        <dbReference type="ARBA" id="ARBA00022722"/>
    </source>
</evidence>
<protein>
    <recommendedName>
        <fullName evidence="6">Very short patch repair endonuclease</fullName>
        <ecNumber evidence="6">3.1.-.-</ecNumber>
    </recommendedName>
</protein>
<dbReference type="GO" id="GO:0004519">
    <property type="term" value="F:endonuclease activity"/>
    <property type="evidence" value="ECO:0007669"/>
    <property type="project" value="UniProtKB-KW"/>
</dbReference>
<evidence type="ECO:0000256" key="5">
    <source>
        <dbReference type="ARBA" id="ARBA00023204"/>
    </source>
</evidence>
<feature type="domain" description="DUF559" evidence="7">
    <location>
        <begin position="92"/>
        <end position="134"/>
    </location>
</feature>
<evidence type="ECO:0000256" key="4">
    <source>
        <dbReference type="ARBA" id="ARBA00022801"/>
    </source>
</evidence>
<dbReference type="SUPFAM" id="SSF52980">
    <property type="entry name" value="Restriction endonuclease-like"/>
    <property type="match status" value="1"/>
</dbReference>
<keyword evidence="2 6" id="KW-0255">Endonuclease</keyword>
<dbReference type="PIRSF" id="PIRSF018267">
    <property type="entry name" value="VSR_endonuc"/>
    <property type="match status" value="1"/>
</dbReference>
<keyword evidence="3 6" id="KW-0227">DNA damage</keyword>
<dbReference type="CDD" id="cd00221">
    <property type="entry name" value="Vsr"/>
    <property type="match status" value="1"/>
</dbReference>
<evidence type="ECO:0000259" key="7">
    <source>
        <dbReference type="Pfam" id="PF04480"/>
    </source>
</evidence>
<keyword evidence="5 6" id="KW-0234">DNA repair</keyword>
<organism evidence="8 9">
    <name type="scientific">Flavobacterium qiangtangense</name>
    <dbReference type="NCBI Taxonomy" id="1442595"/>
    <lineage>
        <taxon>Bacteria</taxon>
        <taxon>Pseudomonadati</taxon>
        <taxon>Bacteroidota</taxon>
        <taxon>Flavobacteriia</taxon>
        <taxon>Flavobacteriales</taxon>
        <taxon>Flavobacteriaceae</taxon>
        <taxon>Flavobacterium</taxon>
    </lineage>
</organism>
<dbReference type="Proteomes" id="UP001596287">
    <property type="component" value="Unassembled WGS sequence"/>
</dbReference>
<sequence>MDVFSKEKRSKIMRAIKSKDTKEEVRLAKALWKRGYRYRKHDKTIFGTPDLSFKKYKIAVFVDGEFFHGKDWENVKKRLDSNKEYWINKIERNQERDVIVNNYLASKGWIVLRFWSKDVQKKLFTTVRKIEKEIAEIHKRIHYL</sequence>
<name>A0ABW1PQS3_9FLAO</name>
<dbReference type="InterPro" id="IPR007569">
    <property type="entry name" value="DUF559"/>
</dbReference>
<dbReference type="Gene3D" id="3.40.960.10">
    <property type="entry name" value="VSR Endonuclease"/>
    <property type="match status" value="1"/>
</dbReference>
<dbReference type="Pfam" id="PF03852">
    <property type="entry name" value="Vsr"/>
    <property type="match status" value="1"/>
</dbReference>
<comment type="function">
    <text evidence="6">May nick specific sequences that contain T:G mispairs resulting from m5C-deamination.</text>
</comment>
<dbReference type="Pfam" id="PF04480">
    <property type="entry name" value="DUF559"/>
    <property type="match status" value="1"/>
</dbReference>
<dbReference type="RefSeq" id="WP_379792551.1">
    <property type="nucleotide sequence ID" value="NZ_JBHSQB010000009.1"/>
</dbReference>